<dbReference type="Pfam" id="PF00512">
    <property type="entry name" value="HisKA"/>
    <property type="match status" value="1"/>
</dbReference>
<feature type="transmembrane region" description="Helical" evidence="8">
    <location>
        <begin position="332"/>
        <end position="355"/>
    </location>
</feature>
<dbReference type="GO" id="GO:0000155">
    <property type="term" value="F:phosphorelay sensor kinase activity"/>
    <property type="evidence" value="ECO:0007669"/>
    <property type="project" value="InterPro"/>
</dbReference>
<dbReference type="GO" id="GO:0009927">
    <property type="term" value="F:histidine phosphotransfer kinase activity"/>
    <property type="evidence" value="ECO:0007669"/>
    <property type="project" value="TreeGrafter"/>
</dbReference>
<keyword evidence="5" id="KW-0808">Transferase</keyword>
<evidence type="ECO:0000259" key="9">
    <source>
        <dbReference type="PROSITE" id="PS50109"/>
    </source>
</evidence>
<dbReference type="PROSITE" id="PS50885">
    <property type="entry name" value="HAMP"/>
    <property type="match status" value="1"/>
</dbReference>
<feature type="transmembrane region" description="Helical" evidence="8">
    <location>
        <begin position="120"/>
        <end position="138"/>
    </location>
</feature>
<dbReference type="CDD" id="cd06225">
    <property type="entry name" value="HAMP"/>
    <property type="match status" value="1"/>
</dbReference>
<keyword evidence="4" id="KW-0597">Phosphoprotein</keyword>
<dbReference type="EC" id="2.7.13.3" evidence="3"/>
<evidence type="ECO:0000256" key="7">
    <source>
        <dbReference type="ARBA" id="ARBA00023012"/>
    </source>
</evidence>
<dbReference type="PANTHER" id="PTHR43047:SF66">
    <property type="entry name" value="HISKA"/>
    <property type="match status" value="1"/>
</dbReference>
<evidence type="ECO:0000256" key="2">
    <source>
        <dbReference type="ARBA" id="ARBA00004370"/>
    </source>
</evidence>
<dbReference type="EMBL" id="MHLO01000038">
    <property type="protein sequence ID" value="OGZ11124.1"/>
    <property type="molecule type" value="Genomic_DNA"/>
</dbReference>
<dbReference type="FunFam" id="1.10.287.130:FF:000001">
    <property type="entry name" value="Two-component sensor histidine kinase"/>
    <property type="match status" value="1"/>
</dbReference>
<feature type="transmembrane region" description="Helical" evidence="8">
    <location>
        <begin position="12"/>
        <end position="34"/>
    </location>
</feature>
<organism evidence="11 12">
    <name type="scientific">Candidatus Lloydbacteria bacterium RIFCSPHIGHO2_02_FULL_54_17</name>
    <dbReference type="NCBI Taxonomy" id="1798664"/>
    <lineage>
        <taxon>Bacteria</taxon>
        <taxon>Candidatus Lloydiibacteriota</taxon>
    </lineage>
</organism>
<dbReference type="FunFam" id="3.30.565.10:FF:000010">
    <property type="entry name" value="Sensor histidine kinase RcsC"/>
    <property type="match status" value="1"/>
</dbReference>
<dbReference type="Gene3D" id="6.10.340.10">
    <property type="match status" value="1"/>
</dbReference>
<dbReference type="SUPFAM" id="SSF158472">
    <property type="entry name" value="HAMP domain-like"/>
    <property type="match status" value="1"/>
</dbReference>
<keyword evidence="7" id="KW-0902">Two-component regulatory system</keyword>
<gene>
    <name evidence="11" type="ORF">A3C93_04985</name>
</gene>
<dbReference type="InterPro" id="IPR004358">
    <property type="entry name" value="Sig_transdc_His_kin-like_C"/>
</dbReference>
<comment type="caution">
    <text evidence="11">The sequence shown here is derived from an EMBL/GenBank/DDBJ whole genome shotgun (WGS) entry which is preliminary data.</text>
</comment>
<dbReference type="PANTHER" id="PTHR43047">
    <property type="entry name" value="TWO-COMPONENT HISTIDINE PROTEIN KINASE"/>
    <property type="match status" value="1"/>
</dbReference>
<accession>A0A1G2DBY9</accession>
<feature type="transmembrane region" description="Helical" evidence="8">
    <location>
        <begin position="277"/>
        <end position="302"/>
    </location>
</feature>
<feature type="transmembrane region" description="Helical" evidence="8">
    <location>
        <begin position="150"/>
        <end position="168"/>
    </location>
</feature>
<dbReference type="SUPFAM" id="SSF55874">
    <property type="entry name" value="ATPase domain of HSP90 chaperone/DNA topoisomerase II/histidine kinase"/>
    <property type="match status" value="1"/>
</dbReference>
<comment type="catalytic activity">
    <reaction evidence="1">
        <text>ATP + protein L-histidine = ADP + protein N-phospho-L-histidine.</text>
        <dbReference type="EC" id="2.7.13.3"/>
    </reaction>
</comment>
<sequence length="792" mass="88179">MELIADFFQRFKAPLLVFAGAVVPQLAVFYALRASPLGKTALQDPLMFFVLWAVVVGFSVLTAYFYYRLYAKNPIACLYFASVSVFVFTVTYVFHGIAMLMISHDPSPRNGMLFDIAEHYGLFLSALLFVGMVLPFRAERSFLYQHRKRIYLGVAVLLGAAIALVYASESVVRVLYGATDAVVVMTGLVLIAAGLFLAYDYSRSRNLLNLYLIFGLTVMAGSCYLPFYYAEWDLLWWYLHLVFPVGYTAIFIGMISYERGDLALRLFFGKVPFYKKIGTKLALTIFFAGLVPLLTIVGLMSVSAPNVLGHLFFGEPVSYAVFIEDVGSFQLLIFRFALVIALLFVLSAFFSFYFAGRLVLPLKMLSEAADKIARGGEVIRVDIGTGDEIEVLAESFNKMSTDLKRLHVGMEQEIAAKTAELSKKVAETDALVASRTVELGQERARLIASIDSIPFGFLIANNDGRVLLENRILSDLFQLDDKKVNTVWDIGDRFGKKFDLRARVEECMKGRKVCEIKEILFGSKFLRGIIAPIITGDDSSGTIGYVILFEDITEAKVQERSRDEFFAVASHELRTPLTAIRGNTAMLQDMYKDQAVDADVKGMLDDIHEASVRLIAIVNDFLDVARLEQGETSMKKTKFDIAEPIEETLRDMKNPAEQKGLTLRFNKPDKVLEVTGDKDRLRQILTNLVGNAVKFSPKGVITVEVELEPKQQVVKISVRDPGMGISPERQALLFHKFQQAGEQVLARDVTQGTGLGLYISKLLIERMGGTIGLAKSAQGEGSTFYFTLPIAS</sequence>
<evidence type="ECO:0000256" key="5">
    <source>
        <dbReference type="ARBA" id="ARBA00022679"/>
    </source>
</evidence>
<keyword evidence="8" id="KW-1133">Transmembrane helix</keyword>
<keyword evidence="8" id="KW-0812">Transmembrane</keyword>
<dbReference type="Gene3D" id="3.30.450.20">
    <property type="entry name" value="PAS domain"/>
    <property type="match status" value="1"/>
</dbReference>
<keyword evidence="8" id="KW-0472">Membrane</keyword>
<comment type="subcellular location">
    <subcellularLocation>
        <location evidence="2">Membrane</location>
    </subcellularLocation>
</comment>
<dbReference type="CDD" id="cd00082">
    <property type="entry name" value="HisKA"/>
    <property type="match status" value="1"/>
</dbReference>
<dbReference type="InterPro" id="IPR003661">
    <property type="entry name" value="HisK_dim/P_dom"/>
</dbReference>
<feature type="transmembrane region" description="Helical" evidence="8">
    <location>
        <begin position="46"/>
        <end position="66"/>
    </location>
</feature>
<dbReference type="AlphaFoldDB" id="A0A1G2DBY9"/>
<dbReference type="PROSITE" id="PS50109">
    <property type="entry name" value="HIS_KIN"/>
    <property type="match status" value="1"/>
</dbReference>
<reference evidence="11 12" key="1">
    <citation type="journal article" date="2016" name="Nat. Commun.">
        <title>Thousands of microbial genomes shed light on interconnected biogeochemical processes in an aquifer system.</title>
        <authorList>
            <person name="Anantharaman K."/>
            <person name="Brown C.T."/>
            <person name="Hug L.A."/>
            <person name="Sharon I."/>
            <person name="Castelle C.J."/>
            <person name="Probst A.J."/>
            <person name="Thomas B.C."/>
            <person name="Singh A."/>
            <person name="Wilkins M.J."/>
            <person name="Karaoz U."/>
            <person name="Brodie E.L."/>
            <person name="Williams K.H."/>
            <person name="Hubbard S.S."/>
            <person name="Banfield J.F."/>
        </authorList>
    </citation>
    <scope>NUCLEOTIDE SEQUENCE [LARGE SCALE GENOMIC DNA]</scope>
</reference>
<proteinExistence type="predicted"/>
<feature type="domain" description="Histidine kinase" evidence="9">
    <location>
        <begin position="568"/>
        <end position="792"/>
    </location>
</feature>
<feature type="domain" description="HAMP" evidence="10">
    <location>
        <begin position="356"/>
        <end position="408"/>
    </location>
</feature>
<dbReference type="CDD" id="cd16922">
    <property type="entry name" value="HATPase_EvgS-ArcB-TorS-like"/>
    <property type="match status" value="1"/>
</dbReference>
<dbReference type="PRINTS" id="PR00344">
    <property type="entry name" value="BCTRLSENSOR"/>
</dbReference>
<dbReference type="InterPro" id="IPR036890">
    <property type="entry name" value="HATPase_C_sf"/>
</dbReference>
<dbReference type="SUPFAM" id="SSF47384">
    <property type="entry name" value="Homodimeric domain of signal transducing histidine kinase"/>
    <property type="match status" value="1"/>
</dbReference>
<evidence type="ECO:0000259" key="10">
    <source>
        <dbReference type="PROSITE" id="PS50885"/>
    </source>
</evidence>
<dbReference type="Pfam" id="PF00672">
    <property type="entry name" value="HAMP"/>
    <property type="match status" value="1"/>
</dbReference>
<evidence type="ECO:0000256" key="4">
    <source>
        <dbReference type="ARBA" id="ARBA00022553"/>
    </source>
</evidence>
<dbReference type="Proteomes" id="UP000178636">
    <property type="component" value="Unassembled WGS sequence"/>
</dbReference>
<dbReference type="InterPro" id="IPR005467">
    <property type="entry name" value="His_kinase_dom"/>
</dbReference>
<feature type="transmembrane region" description="Helical" evidence="8">
    <location>
        <begin position="174"/>
        <end position="198"/>
    </location>
</feature>
<evidence type="ECO:0000256" key="3">
    <source>
        <dbReference type="ARBA" id="ARBA00012438"/>
    </source>
</evidence>
<dbReference type="STRING" id="1798664.A3C93_04985"/>
<dbReference type="InterPro" id="IPR003594">
    <property type="entry name" value="HATPase_dom"/>
</dbReference>
<dbReference type="Pfam" id="PF02518">
    <property type="entry name" value="HATPase_c"/>
    <property type="match status" value="1"/>
</dbReference>
<evidence type="ECO:0000313" key="12">
    <source>
        <dbReference type="Proteomes" id="UP000178636"/>
    </source>
</evidence>
<dbReference type="SMART" id="SM00387">
    <property type="entry name" value="HATPase_c"/>
    <property type="match status" value="1"/>
</dbReference>
<evidence type="ECO:0000313" key="11">
    <source>
        <dbReference type="EMBL" id="OGZ11124.1"/>
    </source>
</evidence>
<evidence type="ECO:0000256" key="1">
    <source>
        <dbReference type="ARBA" id="ARBA00000085"/>
    </source>
</evidence>
<feature type="transmembrane region" description="Helical" evidence="8">
    <location>
        <begin position="210"/>
        <end position="229"/>
    </location>
</feature>
<dbReference type="Gene3D" id="1.10.287.130">
    <property type="match status" value="1"/>
</dbReference>
<evidence type="ECO:0000256" key="8">
    <source>
        <dbReference type="SAM" id="Phobius"/>
    </source>
</evidence>
<dbReference type="InterPro" id="IPR003660">
    <property type="entry name" value="HAMP_dom"/>
</dbReference>
<feature type="transmembrane region" description="Helical" evidence="8">
    <location>
        <begin position="235"/>
        <end position="257"/>
    </location>
</feature>
<protein>
    <recommendedName>
        <fullName evidence="3">histidine kinase</fullName>
        <ecNumber evidence="3">2.7.13.3</ecNumber>
    </recommendedName>
</protein>
<name>A0A1G2DBY9_9BACT</name>
<evidence type="ECO:0000256" key="6">
    <source>
        <dbReference type="ARBA" id="ARBA00022777"/>
    </source>
</evidence>
<keyword evidence="6" id="KW-0418">Kinase</keyword>
<dbReference type="SMART" id="SM00304">
    <property type="entry name" value="HAMP"/>
    <property type="match status" value="1"/>
</dbReference>
<dbReference type="InterPro" id="IPR036097">
    <property type="entry name" value="HisK_dim/P_sf"/>
</dbReference>
<feature type="transmembrane region" description="Helical" evidence="8">
    <location>
        <begin position="78"/>
        <end position="100"/>
    </location>
</feature>
<dbReference type="Gene3D" id="3.30.565.10">
    <property type="entry name" value="Histidine kinase-like ATPase, C-terminal domain"/>
    <property type="match status" value="1"/>
</dbReference>
<dbReference type="GO" id="GO:0005886">
    <property type="term" value="C:plasma membrane"/>
    <property type="evidence" value="ECO:0007669"/>
    <property type="project" value="TreeGrafter"/>
</dbReference>
<dbReference type="SMART" id="SM00388">
    <property type="entry name" value="HisKA"/>
    <property type="match status" value="1"/>
</dbReference>